<dbReference type="AlphaFoldDB" id="A0A2H9T485"/>
<sequence>MIPVDVSGIGTEFHLAQLLNLVICLRIQATLGDRMVYCNFLCWRI</sequence>
<organism evidence="1">
    <name type="scientific">invertebrate metagenome</name>
    <dbReference type="NCBI Taxonomy" id="1711999"/>
    <lineage>
        <taxon>unclassified sequences</taxon>
        <taxon>metagenomes</taxon>
        <taxon>organismal metagenomes</taxon>
    </lineage>
</organism>
<gene>
    <name evidence="1" type="ORF">CI610_03064</name>
</gene>
<dbReference type="EMBL" id="NSIT01000296">
    <property type="protein sequence ID" value="PJE78007.1"/>
    <property type="molecule type" value="Genomic_DNA"/>
</dbReference>
<accession>A0A2H9T485</accession>
<name>A0A2H9T485_9ZZZZ</name>
<proteinExistence type="predicted"/>
<evidence type="ECO:0000313" key="1">
    <source>
        <dbReference type="EMBL" id="PJE78007.1"/>
    </source>
</evidence>
<protein>
    <submittedName>
        <fullName evidence="1">Uncharacterized protein</fullName>
    </submittedName>
</protein>
<reference evidence="1" key="1">
    <citation type="journal article" date="2017" name="Appl. Environ. Microbiol.">
        <title>Molecular characterization of an Endozoicomonas-like organism causing infection in king scallop Pecten maximus L.</title>
        <authorList>
            <person name="Cano I."/>
            <person name="van Aerle R."/>
            <person name="Ross S."/>
            <person name="Verner-Jeffreys D.W."/>
            <person name="Paley R.K."/>
            <person name="Rimmer G."/>
            <person name="Ryder D."/>
            <person name="Hooper P."/>
            <person name="Stone D."/>
            <person name="Feist S.W."/>
        </authorList>
    </citation>
    <scope>NUCLEOTIDE SEQUENCE</scope>
</reference>
<comment type="caution">
    <text evidence="1">The sequence shown here is derived from an EMBL/GenBank/DDBJ whole genome shotgun (WGS) entry which is preliminary data.</text>
</comment>